<name>A0A1E5IMU6_ENDTX</name>
<dbReference type="InterPro" id="IPR011990">
    <property type="entry name" value="TPR-like_helical_dom_sf"/>
</dbReference>
<reference evidence="1 2" key="1">
    <citation type="submission" date="2015-11" db="EMBL/GenBank/DDBJ databases">
        <title>Evidence for parallel genomic evolution in an endosymbiosis of termite gut flagellates.</title>
        <authorList>
            <person name="Zheng H."/>
        </authorList>
    </citation>
    <scope>NUCLEOTIDE SEQUENCE [LARGE SCALE GENOMIC DNA]</scope>
    <source>
        <strain evidence="1 2">CET450</strain>
    </source>
</reference>
<dbReference type="SUPFAM" id="SSF48452">
    <property type="entry name" value="TPR-like"/>
    <property type="match status" value="1"/>
</dbReference>
<accession>A0A1E5IMU6</accession>
<protein>
    <recommendedName>
        <fullName evidence="3">Tetratricopeptide repeat protein</fullName>
    </recommendedName>
</protein>
<dbReference type="AlphaFoldDB" id="A0A1E5IMU6"/>
<gene>
    <name evidence="1" type="ORF">ATZ36_12595</name>
</gene>
<sequence length="107" mass="12476">MFGPLLADKKEYLKAGDMFLKAIECDKRNFKAYVYLASICNLMRELRNAKKISDEAYLMNSFYAAVDLIRAEIAYKMGKLYKAERYAFKVYTKAKTVFVKEQAQKND</sequence>
<dbReference type="Proteomes" id="UP000095237">
    <property type="component" value="Unassembled WGS sequence"/>
</dbReference>
<keyword evidence="2" id="KW-1185">Reference proteome</keyword>
<evidence type="ECO:0008006" key="3">
    <source>
        <dbReference type="Google" id="ProtNLM"/>
    </source>
</evidence>
<dbReference type="EMBL" id="LNVX01000058">
    <property type="protein sequence ID" value="OEG71810.1"/>
    <property type="molecule type" value="Genomic_DNA"/>
</dbReference>
<dbReference type="Gene3D" id="1.25.40.10">
    <property type="entry name" value="Tetratricopeptide repeat domain"/>
    <property type="match status" value="1"/>
</dbReference>
<organism evidence="1 2">
    <name type="scientific">Endomicrobium trichonymphae</name>
    <dbReference type="NCBI Taxonomy" id="1408204"/>
    <lineage>
        <taxon>Bacteria</taxon>
        <taxon>Pseudomonadati</taxon>
        <taxon>Elusimicrobiota</taxon>
        <taxon>Endomicrobiia</taxon>
        <taxon>Endomicrobiales</taxon>
        <taxon>Endomicrobiaceae</taxon>
        <taxon>Candidatus Endomicrobiellum</taxon>
    </lineage>
</organism>
<evidence type="ECO:0000313" key="2">
    <source>
        <dbReference type="Proteomes" id="UP000095237"/>
    </source>
</evidence>
<proteinExistence type="predicted"/>
<comment type="caution">
    <text evidence="1">The sequence shown here is derived from an EMBL/GenBank/DDBJ whole genome shotgun (WGS) entry which is preliminary data.</text>
</comment>
<evidence type="ECO:0000313" key="1">
    <source>
        <dbReference type="EMBL" id="OEG71810.1"/>
    </source>
</evidence>